<feature type="domain" description="Peptidase metallopeptidase" evidence="7">
    <location>
        <begin position="214"/>
        <end position="361"/>
    </location>
</feature>
<dbReference type="SMART" id="SM00235">
    <property type="entry name" value="ZnMc"/>
    <property type="match status" value="1"/>
</dbReference>
<dbReference type="CDD" id="cd04268">
    <property type="entry name" value="ZnMc_MMP_like"/>
    <property type="match status" value="1"/>
</dbReference>
<dbReference type="AlphaFoldDB" id="A0A839GXV0"/>
<dbReference type="InterPro" id="IPR006026">
    <property type="entry name" value="Peptidase_Metallo"/>
</dbReference>
<evidence type="ECO:0000256" key="4">
    <source>
        <dbReference type="ARBA" id="ARBA00022833"/>
    </source>
</evidence>
<comment type="caution">
    <text evidence="8">The sequence shown here is derived from an EMBL/GenBank/DDBJ whole genome shotgun (WGS) entry which is preliminary data.</text>
</comment>
<dbReference type="InterPro" id="IPR024079">
    <property type="entry name" value="MetalloPept_cat_dom_sf"/>
</dbReference>
<evidence type="ECO:0000256" key="5">
    <source>
        <dbReference type="SAM" id="MobiDB-lite"/>
    </source>
</evidence>
<feature type="signal peptide" evidence="6">
    <location>
        <begin position="1"/>
        <end position="27"/>
    </location>
</feature>
<keyword evidence="8" id="KW-0482">Metalloprotease</keyword>
<evidence type="ECO:0000259" key="7">
    <source>
        <dbReference type="SMART" id="SM00235"/>
    </source>
</evidence>
<dbReference type="Proteomes" id="UP000547628">
    <property type="component" value="Unassembled WGS sequence"/>
</dbReference>
<evidence type="ECO:0000256" key="6">
    <source>
        <dbReference type="SAM" id="SignalP"/>
    </source>
</evidence>
<accession>A0A839GXV0</accession>
<organism evidence="8 9">
    <name type="scientific">Limosilactobacillus albertensis</name>
    <dbReference type="NCBI Taxonomy" id="2759752"/>
    <lineage>
        <taxon>Bacteria</taxon>
        <taxon>Bacillati</taxon>
        <taxon>Bacillota</taxon>
        <taxon>Bacilli</taxon>
        <taxon>Lactobacillales</taxon>
        <taxon>Lactobacillaceae</taxon>
        <taxon>Limosilactobacillus</taxon>
    </lineage>
</organism>
<name>A0A839GXV0_9LACO</name>
<dbReference type="Pfam" id="PF00413">
    <property type="entry name" value="Peptidase_M10"/>
    <property type="match status" value="1"/>
</dbReference>
<keyword evidence="6" id="KW-0732">Signal</keyword>
<protein>
    <submittedName>
        <fullName evidence="8">Matrixin family metalloprotease</fullName>
    </submittedName>
</protein>
<gene>
    <name evidence="8" type="ORF">H5S41_04465</name>
</gene>
<dbReference type="Gene3D" id="3.40.390.10">
    <property type="entry name" value="Collagenase (Catalytic Domain)"/>
    <property type="match status" value="1"/>
</dbReference>
<evidence type="ECO:0000313" key="8">
    <source>
        <dbReference type="EMBL" id="MBB1123215.1"/>
    </source>
</evidence>
<dbReference type="InterPro" id="IPR001818">
    <property type="entry name" value="Pept_M10_metallopeptidase"/>
</dbReference>
<keyword evidence="1 8" id="KW-0645">Protease</keyword>
<dbReference type="RefSeq" id="WP_182602482.1">
    <property type="nucleotide sequence ID" value="NZ_JACIVD010000059.1"/>
</dbReference>
<feature type="compositionally biased region" description="Basic and acidic residues" evidence="5">
    <location>
        <begin position="204"/>
        <end position="217"/>
    </location>
</feature>
<keyword evidence="3" id="KW-0378">Hydrolase</keyword>
<evidence type="ECO:0000256" key="1">
    <source>
        <dbReference type="ARBA" id="ARBA00022670"/>
    </source>
</evidence>
<evidence type="ECO:0000313" key="9">
    <source>
        <dbReference type="Proteomes" id="UP000547628"/>
    </source>
</evidence>
<reference evidence="8 9" key="1">
    <citation type="submission" date="2020-07" db="EMBL/GenBank/DDBJ databases">
        <title>Description of Limosilactobacillus balticus sp. nov., Limosilactobacillus agrestis sp. nov., Limosilactobacillus albertensis sp. nov., Limosilactobacillus rudii sp. nov., Limosilactobacillus fastidiosus sp. nov., five novel Limosilactobacillus species isolated from the vertebrate gastrointestinal tract, and proposal of 6 subspecies of Limosilactobacillus reuteri adapted to the gastrointestinal tract of specific vertebrate hosts.</title>
        <authorList>
            <person name="Li F."/>
            <person name="Cheng C."/>
            <person name="Zheng J."/>
            <person name="Quevedo R.M."/>
            <person name="Li J."/>
            <person name="Roos S."/>
            <person name="Gaenzle M.G."/>
            <person name="Walter J."/>
        </authorList>
    </citation>
    <scope>NUCLEOTIDE SEQUENCE [LARGE SCALE GENOMIC DNA]</scope>
    <source>
        <strain evidence="8 9">Lr3000</strain>
    </source>
</reference>
<feature type="region of interest" description="Disordered" evidence="5">
    <location>
        <begin position="196"/>
        <end position="217"/>
    </location>
</feature>
<dbReference type="EMBL" id="JACIVD010000059">
    <property type="protein sequence ID" value="MBB1123215.1"/>
    <property type="molecule type" value="Genomic_DNA"/>
</dbReference>
<dbReference type="SUPFAM" id="SSF55486">
    <property type="entry name" value="Metalloproteases ('zincins'), catalytic domain"/>
    <property type="match status" value="1"/>
</dbReference>
<proteinExistence type="predicted"/>
<evidence type="ECO:0000256" key="3">
    <source>
        <dbReference type="ARBA" id="ARBA00022801"/>
    </source>
</evidence>
<keyword evidence="4" id="KW-0862">Zinc</keyword>
<evidence type="ECO:0000256" key="2">
    <source>
        <dbReference type="ARBA" id="ARBA00022723"/>
    </source>
</evidence>
<keyword evidence="2" id="KW-0479">Metal-binding</keyword>
<dbReference type="GO" id="GO:0004222">
    <property type="term" value="F:metalloendopeptidase activity"/>
    <property type="evidence" value="ECO:0007669"/>
    <property type="project" value="InterPro"/>
</dbReference>
<sequence>MNKTTKTTIALGTTLIGVVGLGVTANASTDVPNVSNDNGTTQQNCQQNNLEGHEYNLKTGNTGNAGNSTVNPIYNYYKTGQVQVNNNYVNNVSSPIYDYYQSQLNTINDSGNNFNDNLANNNIEGNNFNDNLANNNIEGNNFNGNLANNNIGDNNFNDNLANNQNFNNIKGNNVNNVQNFNSSGLDQTHNTVIQSNTNISNPQTHEDPVGYERSEGHWPKNTATVYVKATNPLIRSAVNSAISNWNNTGSFTFVPTNDPANANIVVQEDYNPTTSADGVTYTKINRLSNEFTGQQNVYLNDFYLLNPDAGYTQESRVHAATHELGHAIGLGHNPVDKSSIMYPSNTGTPIQINDVRAVNAIYR</sequence>
<feature type="chain" id="PRO_5032415598" evidence="6">
    <location>
        <begin position="28"/>
        <end position="363"/>
    </location>
</feature>
<dbReference type="GO" id="GO:0008270">
    <property type="term" value="F:zinc ion binding"/>
    <property type="evidence" value="ECO:0007669"/>
    <property type="project" value="InterPro"/>
</dbReference>
<dbReference type="GO" id="GO:0031012">
    <property type="term" value="C:extracellular matrix"/>
    <property type="evidence" value="ECO:0007669"/>
    <property type="project" value="InterPro"/>
</dbReference>
<dbReference type="GO" id="GO:0006508">
    <property type="term" value="P:proteolysis"/>
    <property type="evidence" value="ECO:0007669"/>
    <property type="project" value="UniProtKB-KW"/>
</dbReference>